<dbReference type="GO" id="GO:0006355">
    <property type="term" value="P:regulation of DNA-templated transcription"/>
    <property type="evidence" value="ECO:0007669"/>
    <property type="project" value="InterPro"/>
</dbReference>
<protein>
    <submittedName>
        <fullName evidence="3">Transcription factor E2F8</fullName>
    </submittedName>
</protein>
<dbReference type="EMBL" id="WKFB01000156">
    <property type="protein sequence ID" value="KAF6733535.1"/>
    <property type="molecule type" value="Genomic_DNA"/>
</dbReference>
<organism evidence="3 4">
    <name type="scientific">Oryzias melastigma</name>
    <name type="common">Marine medaka</name>
    <dbReference type="NCBI Taxonomy" id="30732"/>
    <lineage>
        <taxon>Eukaryota</taxon>
        <taxon>Metazoa</taxon>
        <taxon>Chordata</taxon>
        <taxon>Craniata</taxon>
        <taxon>Vertebrata</taxon>
        <taxon>Euteleostomi</taxon>
        <taxon>Actinopterygii</taxon>
        <taxon>Neopterygii</taxon>
        <taxon>Teleostei</taxon>
        <taxon>Neoteleostei</taxon>
        <taxon>Acanthomorphata</taxon>
        <taxon>Ovalentaria</taxon>
        <taxon>Atherinomorphae</taxon>
        <taxon>Beloniformes</taxon>
        <taxon>Adrianichthyidae</taxon>
        <taxon>Oryziinae</taxon>
        <taxon>Oryzias</taxon>
    </lineage>
</organism>
<dbReference type="Proteomes" id="UP000646548">
    <property type="component" value="Unassembled WGS sequence"/>
</dbReference>
<reference evidence="3" key="1">
    <citation type="journal article" name="BMC Genomics">
        <title>Long-read sequencing and de novo genome assembly of marine medaka (Oryzias melastigma).</title>
        <authorList>
            <person name="Liang P."/>
            <person name="Saqib H.S.A."/>
            <person name="Ni X."/>
            <person name="Shen Y."/>
        </authorList>
    </citation>
    <scope>NUCLEOTIDE SEQUENCE</scope>
    <source>
        <strain evidence="3">Bigg-433</strain>
    </source>
</reference>
<dbReference type="GO" id="GO:0005667">
    <property type="term" value="C:transcription regulator complex"/>
    <property type="evidence" value="ECO:0007669"/>
    <property type="project" value="InterPro"/>
</dbReference>
<feature type="domain" description="E2F/DP family winged-helix DNA-binding" evidence="2">
    <location>
        <begin position="3"/>
        <end position="57"/>
    </location>
</feature>
<evidence type="ECO:0000313" key="3">
    <source>
        <dbReference type="EMBL" id="KAF6733535.1"/>
    </source>
</evidence>
<comment type="caution">
    <text evidence="3">The sequence shown here is derived from an EMBL/GenBank/DDBJ whole genome shotgun (WGS) entry which is preliminary data.</text>
</comment>
<dbReference type="InterPro" id="IPR003316">
    <property type="entry name" value="E2F_WHTH_DNA-bd_dom"/>
</dbReference>
<dbReference type="InterPro" id="IPR036388">
    <property type="entry name" value="WH-like_DNA-bd_sf"/>
</dbReference>
<dbReference type="Gene3D" id="1.10.10.10">
    <property type="entry name" value="Winged helix-like DNA-binding domain superfamily/Winged helix DNA-binding domain"/>
    <property type="match status" value="1"/>
</dbReference>
<gene>
    <name evidence="3" type="ORF">FQA47_017529</name>
</gene>
<dbReference type="AlphaFoldDB" id="A0A834FCM2"/>
<evidence type="ECO:0000313" key="4">
    <source>
        <dbReference type="Proteomes" id="UP000646548"/>
    </source>
</evidence>
<dbReference type="SMART" id="SM01372">
    <property type="entry name" value="E2F_TDP"/>
    <property type="match status" value="1"/>
</dbReference>
<comment type="similarity">
    <text evidence="1">Belongs to the E2F/DP family.</text>
</comment>
<name>A0A834FCM2_ORYME</name>
<proteinExistence type="inferred from homology"/>
<sequence length="78" mass="8841">MHRKDKSLRVMSQKFVMLFLVSHPRVVSLDVAAKILIGEDHSADQDKNKFKSWVWLFLEGSTPVPVGSPWIGTQLPPL</sequence>
<evidence type="ECO:0000259" key="2">
    <source>
        <dbReference type="SMART" id="SM01372"/>
    </source>
</evidence>
<accession>A0A834FCM2</accession>
<evidence type="ECO:0000256" key="1">
    <source>
        <dbReference type="ARBA" id="ARBA00010940"/>
    </source>
</evidence>